<keyword evidence="1" id="KW-0812">Transmembrane</keyword>
<name>A0ABR6B9K8_9PSEU</name>
<sequence>MRAQRGDPRPGRLVGIDLARGLAVFGMYAAHVGPDPETEGGVLGAVLQLAHGRSSALFAVLAGVSVAILTGRTEPVSGRDRRQAMTRIAIRAVILVVLGIALALLDTSVAVIIPYYGVYFLLALPLVRLRARALAVLAAVFAVVGPQLSFAIRFAGAVPQTETPDTVVDGIAELLVSGTYPAITWMPFVIAGMALGRIDISTAPVLRRIAWLGTVLLLAGYGGSWLALNVFGGRAALLASPHAAAVAASEPGAVSTDSLAGLLVATPHSGTTFEVLGALGCALLVVAGATWLTRKPRVLLVPVIAVGRMSLSAYVGHVLAMWLLDPETMSTPPLLVLLGFVLTTAALATLWSRAFRRGPLEHLLYLATTPARLIR</sequence>
<feature type="transmembrane region" description="Helical" evidence="1">
    <location>
        <begin position="299"/>
        <end position="322"/>
    </location>
</feature>
<feature type="transmembrane region" description="Helical" evidence="1">
    <location>
        <begin position="334"/>
        <end position="351"/>
    </location>
</feature>
<evidence type="ECO:0000313" key="5">
    <source>
        <dbReference type="Proteomes" id="UP000517916"/>
    </source>
</evidence>
<dbReference type="PANTHER" id="PTHR30590">
    <property type="entry name" value="INNER MEMBRANE PROTEIN"/>
    <property type="match status" value="1"/>
</dbReference>
<proteinExistence type="predicted"/>
<keyword evidence="1" id="KW-0472">Membrane</keyword>
<keyword evidence="5" id="KW-1185">Reference proteome</keyword>
<dbReference type="InterPro" id="IPR012429">
    <property type="entry name" value="HGSNAT_cat"/>
</dbReference>
<comment type="caution">
    <text evidence="4">The sequence shown here is derived from an EMBL/GenBank/DDBJ whole genome shotgun (WGS) entry which is preliminary data.</text>
</comment>
<feature type="transmembrane region" description="Helical" evidence="1">
    <location>
        <begin position="134"/>
        <end position="154"/>
    </location>
</feature>
<feature type="transmembrane region" description="Helical" evidence="1">
    <location>
        <begin position="50"/>
        <end position="68"/>
    </location>
</feature>
<dbReference type="Pfam" id="PF07786">
    <property type="entry name" value="HGSNAT_cat"/>
    <property type="match status" value="1"/>
</dbReference>
<feature type="transmembrane region" description="Helical" evidence="1">
    <location>
        <begin position="111"/>
        <end position="127"/>
    </location>
</feature>
<dbReference type="RefSeq" id="WP_030107720.1">
    <property type="nucleotide sequence ID" value="NZ_BAAABQ010000046.1"/>
</dbReference>
<feature type="transmembrane region" description="Helical" evidence="1">
    <location>
        <begin position="88"/>
        <end position="105"/>
    </location>
</feature>
<keyword evidence="1" id="KW-1133">Transmembrane helix</keyword>
<feature type="transmembrane region" description="Helical" evidence="1">
    <location>
        <begin position="275"/>
        <end position="292"/>
    </location>
</feature>
<feature type="transmembrane region" description="Helical" evidence="1">
    <location>
        <begin position="174"/>
        <end position="196"/>
    </location>
</feature>
<feature type="transmembrane region" description="Helical" evidence="1">
    <location>
        <begin position="12"/>
        <end position="30"/>
    </location>
</feature>
<feature type="transmembrane region" description="Helical" evidence="1">
    <location>
        <begin position="208"/>
        <end position="228"/>
    </location>
</feature>
<dbReference type="EMBL" id="JACJID010000001">
    <property type="protein sequence ID" value="MBA8923289.1"/>
    <property type="molecule type" value="Genomic_DNA"/>
</dbReference>
<reference evidence="4 5" key="1">
    <citation type="submission" date="2020-08" db="EMBL/GenBank/DDBJ databases">
        <title>Genomic Encyclopedia of Archaeal and Bacterial Type Strains, Phase II (KMG-II): from individual species to whole genera.</title>
        <authorList>
            <person name="Goeker M."/>
        </authorList>
    </citation>
    <scope>NUCLEOTIDE SEQUENCE [LARGE SCALE GENOMIC DNA]</scope>
    <source>
        <strain evidence="4 5">DSM 43850</strain>
    </source>
</reference>
<evidence type="ECO:0000256" key="1">
    <source>
        <dbReference type="SAM" id="Phobius"/>
    </source>
</evidence>
<organism evidence="4 5">
    <name type="scientific">Kutzneria viridogrisea</name>
    <dbReference type="NCBI Taxonomy" id="47990"/>
    <lineage>
        <taxon>Bacteria</taxon>
        <taxon>Bacillati</taxon>
        <taxon>Actinomycetota</taxon>
        <taxon>Actinomycetes</taxon>
        <taxon>Pseudonocardiales</taxon>
        <taxon>Pseudonocardiaceae</taxon>
        <taxon>Kutzneria</taxon>
    </lineage>
</organism>
<dbReference type="Proteomes" id="UP000517916">
    <property type="component" value="Unassembled WGS sequence"/>
</dbReference>
<gene>
    <name evidence="4" type="ORF">BC739_000486</name>
</gene>
<protein>
    <submittedName>
        <fullName evidence="4">Membrane protein YeiB</fullName>
    </submittedName>
</protein>
<feature type="domain" description="DUF418" evidence="2">
    <location>
        <begin position="268"/>
        <end position="364"/>
    </location>
</feature>
<accession>A0ABR6B9K8</accession>
<evidence type="ECO:0000259" key="3">
    <source>
        <dbReference type="Pfam" id="PF07786"/>
    </source>
</evidence>
<dbReference type="Pfam" id="PF04235">
    <property type="entry name" value="DUF418"/>
    <property type="match status" value="1"/>
</dbReference>
<feature type="domain" description="Heparan-alpha-glucosaminide N-acetyltransferase catalytic" evidence="3">
    <location>
        <begin position="12"/>
        <end position="202"/>
    </location>
</feature>
<dbReference type="PANTHER" id="PTHR30590:SF3">
    <property type="entry name" value="HYPOTHETICAL MEMBRANE SPANNING PROTEIN"/>
    <property type="match status" value="1"/>
</dbReference>
<dbReference type="InterPro" id="IPR052529">
    <property type="entry name" value="Bact_Transport_Assoc"/>
</dbReference>
<dbReference type="InterPro" id="IPR007349">
    <property type="entry name" value="DUF418"/>
</dbReference>
<evidence type="ECO:0000259" key="2">
    <source>
        <dbReference type="Pfam" id="PF04235"/>
    </source>
</evidence>
<evidence type="ECO:0000313" key="4">
    <source>
        <dbReference type="EMBL" id="MBA8923289.1"/>
    </source>
</evidence>